<organism evidence="2 3">
    <name type="scientific">Aedoeadaptatus coxii</name>
    <dbReference type="NCBI Taxonomy" id="755172"/>
    <lineage>
        <taxon>Bacteria</taxon>
        <taxon>Bacillati</taxon>
        <taxon>Bacillota</taxon>
        <taxon>Tissierellia</taxon>
        <taxon>Tissierellales</taxon>
        <taxon>Peptoniphilaceae</taxon>
        <taxon>Aedoeadaptatus</taxon>
    </lineage>
</organism>
<evidence type="ECO:0000313" key="3">
    <source>
        <dbReference type="Proteomes" id="UP000070442"/>
    </source>
</evidence>
<evidence type="ECO:0008006" key="4">
    <source>
        <dbReference type="Google" id="ProtNLM"/>
    </source>
</evidence>
<feature type="transmembrane region" description="Helical" evidence="1">
    <location>
        <begin position="12"/>
        <end position="30"/>
    </location>
</feature>
<protein>
    <recommendedName>
        <fullName evidence="4">DUF3784 domain-containing protein</fullName>
    </recommendedName>
</protein>
<comment type="caution">
    <text evidence="2">The sequence shown here is derived from an EMBL/GenBank/DDBJ whole genome shotgun (WGS) entry which is preliminary data.</text>
</comment>
<evidence type="ECO:0000313" key="2">
    <source>
        <dbReference type="EMBL" id="KXB68082.1"/>
    </source>
</evidence>
<dbReference type="EMBL" id="LSDG01000008">
    <property type="protein sequence ID" value="KXB68082.1"/>
    <property type="molecule type" value="Genomic_DNA"/>
</dbReference>
<dbReference type="PATRIC" id="fig|755172.3.peg.385"/>
<dbReference type="Proteomes" id="UP000070442">
    <property type="component" value="Unassembled WGS sequence"/>
</dbReference>
<keyword evidence="1" id="KW-0812">Transmembrane</keyword>
<evidence type="ECO:0000256" key="1">
    <source>
        <dbReference type="SAM" id="Phobius"/>
    </source>
</evidence>
<reference evidence="3" key="1">
    <citation type="submission" date="2016-01" db="EMBL/GenBank/DDBJ databases">
        <authorList>
            <person name="Mitreva M."/>
            <person name="Pepin K.H."/>
            <person name="Mihindukulasuriya K.A."/>
            <person name="Fulton R."/>
            <person name="Fronick C."/>
            <person name="O'Laughlin M."/>
            <person name="Miner T."/>
            <person name="Herter B."/>
            <person name="Rosa B.A."/>
            <person name="Cordes M."/>
            <person name="Tomlinson C."/>
            <person name="Wollam A."/>
            <person name="Palsikar V.B."/>
            <person name="Mardis E.R."/>
            <person name="Wilson R.K."/>
        </authorList>
    </citation>
    <scope>NUCLEOTIDE SEQUENCE [LARGE SCALE GENOMIC DNA]</scope>
    <source>
        <strain evidence="3">DNF00729</strain>
    </source>
</reference>
<sequence length="79" mass="8961">MELFNKMLILKIILMAVGVAFTTFGYKIYFRKRYNLINGFEEASKAGRKTELDARRVGLVEFIVGISLTLIGTCVIILK</sequence>
<keyword evidence="3" id="KW-1185">Reference proteome</keyword>
<name>A0A134AK49_9FIRM</name>
<gene>
    <name evidence="2" type="ORF">HMPREF1863_00400</name>
</gene>
<accession>A0A134AK49</accession>
<keyword evidence="1" id="KW-1133">Transmembrane helix</keyword>
<proteinExistence type="predicted"/>
<keyword evidence="1" id="KW-0472">Membrane</keyword>
<dbReference type="AlphaFoldDB" id="A0A134AK49"/>
<feature type="transmembrane region" description="Helical" evidence="1">
    <location>
        <begin position="57"/>
        <end position="78"/>
    </location>
</feature>